<proteinExistence type="predicted"/>
<sequence length="70" mass="8163">MEPVPALLQAIVRGVRIMKTKSDCPPKPACDPHEEWRLALIHAWKNRRGYTRPTDAAYHVFDEDFILDEF</sequence>
<dbReference type="Proteomes" id="UP000319478">
    <property type="component" value="Unassembled WGS sequence"/>
</dbReference>
<reference evidence="1 2" key="1">
    <citation type="submission" date="2019-06" db="EMBL/GenBank/DDBJ databases">
        <title>Whole genome shotgun sequence of Komagataeibacter hansenii NBRC 14820.</title>
        <authorList>
            <person name="Hosoyama A."/>
            <person name="Uohara A."/>
            <person name="Ohji S."/>
            <person name="Ichikawa N."/>
        </authorList>
    </citation>
    <scope>NUCLEOTIDE SEQUENCE [LARGE SCALE GENOMIC DNA]</scope>
    <source>
        <strain evidence="1 2">NBRC 14820</strain>
    </source>
</reference>
<accession>A0ABQ0SF34</accession>
<name>A0ABQ0SF34_NOVHA</name>
<evidence type="ECO:0000313" key="2">
    <source>
        <dbReference type="Proteomes" id="UP000319478"/>
    </source>
</evidence>
<protein>
    <submittedName>
        <fullName evidence="1">Uncharacterized protein</fullName>
    </submittedName>
</protein>
<keyword evidence="2" id="KW-1185">Reference proteome</keyword>
<comment type="caution">
    <text evidence="1">The sequence shown here is derived from an EMBL/GenBank/DDBJ whole genome shotgun (WGS) entry which is preliminary data.</text>
</comment>
<dbReference type="EMBL" id="BJNN01000093">
    <property type="protein sequence ID" value="GEC63940.1"/>
    <property type="molecule type" value="Genomic_DNA"/>
</dbReference>
<evidence type="ECO:0000313" key="1">
    <source>
        <dbReference type="EMBL" id="GEC63940.1"/>
    </source>
</evidence>
<organism evidence="1 2">
    <name type="scientific">Novacetimonas hansenii</name>
    <name type="common">Komagataeibacter hansenii</name>
    <dbReference type="NCBI Taxonomy" id="436"/>
    <lineage>
        <taxon>Bacteria</taxon>
        <taxon>Pseudomonadati</taxon>
        <taxon>Pseudomonadota</taxon>
        <taxon>Alphaproteobacteria</taxon>
        <taxon>Acetobacterales</taxon>
        <taxon>Acetobacteraceae</taxon>
        <taxon>Novacetimonas</taxon>
    </lineage>
</organism>
<gene>
    <name evidence="1" type="ORF">GHA01_17890</name>
</gene>